<keyword evidence="1" id="KW-0175">Coiled coil</keyword>
<organism evidence="3 4">
    <name type="scientific">Linnemannia gamsii</name>
    <dbReference type="NCBI Taxonomy" id="64522"/>
    <lineage>
        <taxon>Eukaryota</taxon>
        <taxon>Fungi</taxon>
        <taxon>Fungi incertae sedis</taxon>
        <taxon>Mucoromycota</taxon>
        <taxon>Mortierellomycotina</taxon>
        <taxon>Mortierellomycetes</taxon>
        <taxon>Mortierellales</taxon>
        <taxon>Mortierellaceae</taxon>
        <taxon>Linnemannia</taxon>
    </lineage>
</organism>
<feature type="region of interest" description="Disordered" evidence="2">
    <location>
        <begin position="255"/>
        <end position="287"/>
    </location>
</feature>
<evidence type="ECO:0000313" key="3">
    <source>
        <dbReference type="EMBL" id="KAG0274737.1"/>
    </source>
</evidence>
<accession>A0ABQ7JJ43</accession>
<name>A0ABQ7JJ43_9FUNG</name>
<keyword evidence="4" id="KW-1185">Reference proteome</keyword>
<protein>
    <recommendedName>
        <fullName evidence="5">No apical meristem-associated C-terminal domain-containing protein</fullName>
    </recommendedName>
</protein>
<evidence type="ECO:0008006" key="5">
    <source>
        <dbReference type="Google" id="ProtNLM"/>
    </source>
</evidence>
<dbReference type="EMBL" id="JAAAIM010001966">
    <property type="protein sequence ID" value="KAG0274737.1"/>
    <property type="molecule type" value="Genomic_DNA"/>
</dbReference>
<comment type="caution">
    <text evidence="3">The sequence shown here is derived from an EMBL/GenBank/DDBJ whole genome shotgun (WGS) entry which is preliminary data.</text>
</comment>
<evidence type="ECO:0000256" key="2">
    <source>
        <dbReference type="SAM" id="MobiDB-lite"/>
    </source>
</evidence>
<sequence>MEGYEKKLKTRDDCRFADWIAGKLNEPDVYTALQSRNSGTRKKTPKAEVNRRIVSAFNKNPPISIISFNKITETQVKNKIDKIKKAFKAAHALRNSSGFGSQNGEGWRKRVKKKCRHYFILERNWSKAWTEDVPLYTDSLSNMDDATITDDSPRRLQKGKEREVGFTREETDDNTLDLTQEDDNLMAESLYEEEDLETYIRNRSTGPSRSALEAATAAVASMSAARGSSRSATPGPSRSALATAVAAHKAITSTIGVASTDSQPSSSKTSNRDTSKSAPGGAGHKDFGQLFLKGLEEEQKSQREKINLKREQFEFLKKDTEEKNTIELKRIELEAKRIEQEGKKLQMDHDFRLAQLKYESDLQLKSMTLNAELRNRGREPFPHQQVVAQNVQDRRVVRNILSLEKVMDDDTGHNLLI</sequence>
<evidence type="ECO:0000313" key="4">
    <source>
        <dbReference type="Proteomes" id="UP001194696"/>
    </source>
</evidence>
<evidence type="ECO:0000256" key="1">
    <source>
        <dbReference type="SAM" id="Coils"/>
    </source>
</evidence>
<proteinExistence type="predicted"/>
<feature type="coiled-coil region" evidence="1">
    <location>
        <begin position="292"/>
        <end position="348"/>
    </location>
</feature>
<reference evidence="3 4" key="1">
    <citation type="journal article" date="2020" name="Fungal Divers.">
        <title>Resolving the Mortierellaceae phylogeny through synthesis of multi-gene phylogenetics and phylogenomics.</title>
        <authorList>
            <person name="Vandepol N."/>
            <person name="Liber J."/>
            <person name="Desiro A."/>
            <person name="Na H."/>
            <person name="Kennedy M."/>
            <person name="Barry K."/>
            <person name="Grigoriev I.V."/>
            <person name="Miller A.N."/>
            <person name="O'Donnell K."/>
            <person name="Stajich J.E."/>
            <person name="Bonito G."/>
        </authorList>
    </citation>
    <scope>NUCLEOTIDE SEQUENCE [LARGE SCALE GENOMIC DNA]</scope>
    <source>
        <strain evidence="3 4">AD045</strain>
    </source>
</reference>
<feature type="compositionally biased region" description="Low complexity" evidence="2">
    <location>
        <begin position="259"/>
        <end position="269"/>
    </location>
</feature>
<dbReference type="Proteomes" id="UP001194696">
    <property type="component" value="Unassembled WGS sequence"/>
</dbReference>
<gene>
    <name evidence="3" type="ORF">BGZ96_004113</name>
</gene>